<dbReference type="EMBL" id="JARJCW010000085">
    <property type="protein sequence ID" value="KAJ7196254.1"/>
    <property type="molecule type" value="Genomic_DNA"/>
</dbReference>
<evidence type="ECO:0000256" key="1">
    <source>
        <dbReference type="SAM" id="MobiDB-lite"/>
    </source>
</evidence>
<keyword evidence="3" id="KW-1185">Reference proteome</keyword>
<feature type="region of interest" description="Disordered" evidence="1">
    <location>
        <begin position="134"/>
        <end position="169"/>
    </location>
</feature>
<gene>
    <name evidence="2" type="ORF">GGX14DRAFT_673473</name>
</gene>
<accession>A0AAD6UVV3</accession>
<feature type="region of interest" description="Disordered" evidence="1">
    <location>
        <begin position="1"/>
        <end position="105"/>
    </location>
</feature>
<protein>
    <submittedName>
        <fullName evidence="2">Uncharacterized protein</fullName>
    </submittedName>
</protein>
<comment type="caution">
    <text evidence="2">The sequence shown here is derived from an EMBL/GenBank/DDBJ whole genome shotgun (WGS) entry which is preliminary data.</text>
</comment>
<evidence type="ECO:0000313" key="2">
    <source>
        <dbReference type="EMBL" id="KAJ7196254.1"/>
    </source>
</evidence>
<dbReference type="Proteomes" id="UP001219525">
    <property type="component" value="Unassembled WGS sequence"/>
</dbReference>
<sequence>MVMRTVPPEAQHEGDGLRPRARGVTTRRCLDAARYPISSGPRPRSSAYSSSSPSSSMASSQHAGICTGSGAGTGLSATVTSSYEPTREPRAEEADNADDGCDSAGDAGYELSVKLNSDVGAVNGEAGTVSKGVASAASNSNGDGGTESKSSSGVLNGSKAGHGNAPLPVDSDLARRHVAAHSALRSAHSSCSTPSPCARDAARSPWSHAVIAASSAARPREQQPQDVPTHVRSVARQVARLLLLLPRILGEAARVLLREEVIIRSTKKIKRKKNTIHLCSSSTSSKSCFYFLHPRAPALPFRAPPAHPLSAT</sequence>
<dbReference type="AlphaFoldDB" id="A0AAD6UVV3"/>
<feature type="compositionally biased region" description="Low complexity" evidence="1">
    <location>
        <begin position="38"/>
        <end position="60"/>
    </location>
</feature>
<organism evidence="2 3">
    <name type="scientific">Mycena pura</name>
    <dbReference type="NCBI Taxonomy" id="153505"/>
    <lineage>
        <taxon>Eukaryota</taxon>
        <taxon>Fungi</taxon>
        <taxon>Dikarya</taxon>
        <taxon>Basidiomycota</taxon>
        <taxon>Agaricomycotina</taxon>
        <taxon>Agaricomycetes</taxon>
        <taxon>Agaricomycetidae</taxon>
        <taxon>Agaricales</taxon>
        <taxon>Marasmiineae</taxon>
        <taxon>Mycenaceae</taxon>
        <taxon>Mycena</taxon>
    </lineage>
</organism>
<name>A0AAD6UVV3_9AGAR</name>
<evidence type="ECO:0000313" key="3">
    <source>
        <dbReference type="Proteomes" id="UP001219525"/>
    </source>
</evidence>
<reference evidence="2" key="1">
    <citation type="submission" date="2023-03" db="EMBL/GenBank/DDBJ databases">
        <title>Massive genome expansion in bonnet fungi (Mycena s.s.) driven by repeated elements and novel gene families across ecological guilds.</title>
        <authorList>
            <consortium name="Lawrence Berkeley National Laboratory"/>
            <person name="Harder C.B."/>
            <person name="Miyauchi S."/>
            <person name="Viragh M."/>
            <person name="Kuo A."/>
            <person name="Thoen E."/>
            <person name="Andreopoulos B."/>
            <person name="Lu D."/>
            <person name="Skrede I."/>
            <person name="Drula E."/>
            <person name="Henrissat B."/>
            <person name="Morin E."/>
            <person name="Kohler A."/>
            <person name="Barry K."/>
            <person name="LaButti K."/>
            <person name="Morin E."/>
            <person name="Salamov A."/>
            <person name="Lipzen A."/>
            <person name="Mereny Z."/>
            <person name="Hegedus B."/>
            <person name="Baldrian P."/>
            <person name="Stursova M."/>
            <person name="Weitz H."/>
            <person name="Taylor A."/>
            <person name="Grigoriev I.V."/>
            <person name="Nagy L.G."/>
            <person name="Martin F."/>
            <person name="Kauserud H."/>
        </authorList>
    </citation>
    <scope>NUCLEOTIDE SEQUENCE</scope>
    <source>
        <strain evidence="2">9144</strain>
    </source>
</reference>
<feature type="compositionally biased region" description="Polar residues" evidence="1">
    <location>
        <begin position="136"/>
        <end position="155"/>
    </location>
</feature>
<proteinExistence type="predicted"/>